<evidence type="ECO:0000313" key="9">
    <source>
        <dbReference type="Proteomes" id="UP001500298"/>
    </source>
</evidence>
<dbReference type="InterPro" id="IPR051791">
    <property type="entry name" value="Pra-immunoreactive"/>
</dbReference>
<feature type="transmembrane region" description="Helical" evidence="6">
    <location>
        <begin position="39"/>
        <end position="58"/>
    </location>
</feature>
<reference evidence="9" key="1">
    <citation type="journal article" date="2019" name="Int. J. Syst. Evol. Microbiol.">
        <title>The Global Catalogue of Microorganisms (GCM) 10K type strain sequencing project: providing services to taxonomists for standard genome sequencing and annotation.</title>
        <authorList>
            <consortium name="The Broad Institute Genomics Platform"/>
            <consortium name="The Broad Institute Genome Sequencing Center for Infectious Disease"/>
            <person name="Wu L."/>
            <person name="Ma J."/>
        </authorList>
    </citation>
    <scope>NUCLEOTIDE SEQUENCE [LARGE SCALE GENOMIC DNA]</scope>
    <source>
        <strain evidence="9">JCM 18326</strain>
    </source>
</reference>
<dbReference type="EMBL" id="BAABJX010000015">
    <property type="protein sequence ID" value="GAA4825261.1"/>
    <property type="molecule type" value="Genomic_DNA"/>
</dbReference>
<keyword evidence="4 6" id="KW-1133">Transmembrane helix</keyword>
<evidence type="ECO:0000256" key="6">
    <source>
        <dbReference type="SAM" id="Phobius"/>
    </source>
</evidence>
<dbReference type="PANTHER" id="PTHR36115:SF9">
    <property type="entry name" value="LMO1584 PROTEIN"/>
    <property type="match status" value="1"/>
</dbReference>
<feature type="transmembrane region" description="Helical" evidence="6">
    <location>
        <begin position="88"/>
        <end position="109"/>
    </location>
</feature>
<keyword evidence="5 6" id="KW-0472">Membrane</keyword>
<keyword evidence="3 6" id="KW-0812">Transmembrane</keyword>
<organism evidence="8 9">
    <name type="scientific">Algivirga pacifica</name>
    <dbReference type="NCBI Taxonomy" id="1162670"/>
    <lineage>
        <taxon>Bacteria</taxon>
        <taxon>Pseudomonadati</taxon>
        <taxon>Bacteroidota</taxon>
        <taxon>Cytophagia</taxon>
        <taxon>Cytophagales</taxon>
        <taxon>Flammeovirgaceae</taxon>
        <taxon>Algivirga</taxon>
    </lineage>
</organism>
<sequence>MSQYARFGQRLASHVGDLIIVNLILLPTIVIVNMRDLNFNYSLIQLIVWCAYSTYFNASDERGTYGKKLMGLKVEHLDGTKLTYLESFVRFILGFAVFGFLVGIIPILFTNKKQGFHDLILSSVVRVKANQ</sequence>
<feature type="domain" description="RDD" evidence="7">
    <location>
        <begin position="4"/>
        <end position="120"/>
    </location>
</feature>
<evidence type="ECO:0000259" key="7">
    <source>
        <dbReference type="Pfam" id="PF06271"/>
    </source>
</evidence>
<keyword evidence="9" id="KW-1185">Reference proteome</keyword>
<gene>
    <name evidence="8" type="ORF">GCM10023331_07100</name>
</gene>
<dbReference type="PANTHER" id="PTHR36115">
    <property type="entry name" value="PROLINE-RICH ANTIGEN HOMOLOG-RELATED"/>
    <property type="match status" value="1"/>
</dbReference>
<evidence type="ECO:0000313" key="8">
    <source>
        <dbReference type="EMBL" id="GAA4825261.1"/>
    </source>
</evidence>
<comment type="caution">
    <text evidence="8">The sequence shown here is derived from an EMBL/GenBank/DDBJ whole genome shotgun (WGS) entry which is preliminary data.</text>
</comment>
<dbReference type="Proteomes" id="UP001500298">
    <property type="component" value="Unassembled WGS sequence"/>
</dbReference>
<evidence type="ECO:0000256" key="4">
    <source>
        <dbReference type="ARBA" id="ARBA00022989"/>
    </source>
</evidence>
<proteinExistence type="predicted"/>
<feature type="transmembrane region" description="Helical" evidence="6">
    <location>
        <begin position="12"/>
        <end position="32"/>
    </location>
</feature>
<name>A0ABP9D1J2_9BACT</name>
<evidence type="ECO:0000256" key="2">
    <source>
        <dbReference type="ARBA" id="ARBA00022475"/>
    </source>
</evidence>
<evidence type="ECO:0000256" key="1">
    <source>
        <dbReference type="ARBA" id="ARBA00004651"/>
    </source>
</evidence>
<evidence type="ECO:0000256" key="3">
    <source>
        <dbReference type="ARBA" id="ARBA00022692"/>
    </source>
</evidence>
<evidence type="ECO:0000256" key="5">
    <source>
        <dbReference type="ARBA" id="ARBA00023136"/>
    </source>
</evidence>
<dbReference type="InterPro" id="IPR010432">
    <property type="entry name" value="RDD"/>
</dbReference>
<protein>
    <recommendedName>
        <fullName evidence="7">RDD domain-containing protein</fullName>
    </recommendedName>
</protein>
<dbReference type="Pfam" id="PF06271">
    <property type="entry name" value="RDD"/>
    <property type="match status" value="1"/>
</dbReference>
<dbReference type="RefSeq" id="WP_425550431.1">
    <property type="nucleotide sequence ID" value="NZ_BAABJX010000015.1"/>
</dbReference>
<keyword evidence="2" id="KW-1003">Cell membrane</keyword>
<accession>A0ABP9D1J2</accession>
<comment type="subcellular location">
    <subcellularLocation>
        <location evidence="1">Cell membrane</location>
        <topology evidence="1">Multi-pass membrane protein</topology>
    </subcellularLocation>
</comment>